<evidence type="ECO:0000256" key="2">
    <source>
        <dbReference type="ARBA" id="ARBA00022723"/>
    </source>
</evidence>
<organism evidence="5 6">
    <name type="scientific">Novosphingobium ovatum</name>
    <dbReference type="NCBI Taxonomy" id="1908523"/>
    <lineage>
        <taxon>Bacteria</taxon>
        <taxon>Pseudomonadati</taxon>
        <taxon>Pseudomonadota</taxon>
        <taxon>Alphaproteobacteria</taxon>
        <taxon>Sphingomonadales</taxon>
        <taxon>Sphingomonadaceae</taxon>
        <taxon>Novosphingobium</taxon>
    </lineage>
</organism>
<dbReference type="PANTHER" id="PTHR34535">
    <property type="entry name" value="HYDROGENASE MATURATION FACTOR HYPA"/>
    <property type="match status" value="1"/>
</dbReference>
<sequence length="113" mass="12098">MHEMAICESIRDILEEQAATQRFTRVERVKLAIGALSGVEAEAIRFGFDVAMAGSVADGARLEIEDVPGTAWCLPCAVSVTIAARYDACPKCGSHQLQVTGGSDMTIREVEVV</sequence>
<dbReference type="RefSeq" id="WP_161716515.1">
    <property type="nucleotide sequence ID" value="NZ_JAAAPO010000001.1"/>
</dbReference>
<dbReference type="NCBIfam" id="TIGR00100">
    <property type="entry name" value="hypA"/>
    <property type="match status" value="1"/>
</dbReference>
<name>A0ABW9X9M2_9SPHN</name>
<comment type="function">
    <text evidence="4">Involved in the maturation of [NiFe] hydrogenases. Required for nickel insertion into the metal center of the hydrogenase.</text>
</comment>
<dbReference type="PANTHER" id="PTHR34535:SF3">
    <property type="entry name" value="HYDROGENASE MATURATION FACTOR HYPA"/>
    <property type="match status" value="1"/>
</dbReference>
<dbReference type="Pfam" id="PF01155">
    <property type="entry name" value="HypA"/>
    <property type="match status" value="1"/>
</dbReference>
<evidence type="ECO:0000256" key="3">
    <source>
        <dbReference type="ARBA" id="ARBA00022833"/>
    </source>
</evidence>
<feature type="binding site" evidence="4">
    <location>
        <position position="76"/>
    </location>
    <ligand>
        <name>Zn(2+)</name>
        <dbReference type="ChEBI" id="CHEBI:29105"/>
    </ligand>
</feature>
<gene>
    <name evidence="4 5" type="primary">hypA</name>
    <name evidence="5" type="ORF">GTZ99_01520</name>
</gene>
<evidence type="ECO:0000256" key="1">
    <source>
        <dbReference type="ARBA" id="ARBA00022596"/>
    </source>
</evidence>
<dbReference type="InterPro" id="IPR000688">
    <property type="entry name" value="HypA/HybF"/>
</dbReference>
<keyword evidence="1 4" id="KW-0533">Nickel</keyword>
<dbReference type="Gene3D" id="3.30.2320.80">
    <property type="match status" value="1"/>
</dbReference>
<comment type="similarity">
    <text evidence="4">Belongs to the HypA/HybF family.</text>
</comment>
<proteinExistence type="inferred from homology"/>
<dbReference type="Proteomes" id="UP000753724">
    <property type="component" value="Unassembled WGS sequence"/>
</dbReference>
<keyword evidence="2 4" id="KW-0479">Metal-binding</keyword>
<feature type="binding site" evidence="4">
    <location>
        <position position="2"/>
    </location>
    <ligand>
        <name>Ni(2+)</name>
        <dbReference type="ChEBI" id="CHEBI:49786"/>
    </ligand>
</feature>
<evidence type="ECO:0000313" key="5">
    <source>
        <dbReference type="EMBL" id="NBC35234.1"/>
    </source>
</evidence>
<accession>A0ABW9X9M2</accession>
<comment type="caution">
    <text evidence="5">The sequence shown here is derived from an EMBL/GenBank/DDBJ whole genome shotgun (WGS) entry which is preliminary data.</text>
</comment>
<protein>
    <recommendedName>
        <fullName evidence="4">Hydrogenase maturation factor HypA</fullName>
    </recommendedName>
</protein>
<feature type="binding site" evidence="4">
    <location>
        <position position="92"/>
    </location>
    <ligand>
        <name>Zn(2+)</name>
        <dbReference type="ChEBI" id="CHEBI:29105"/>
    </ligand>
</feature>
<reference evidence="6" key="1">
    <citation type="submission" date="2020-01" db="EMBL/GenBank/DDBJ databases">
        <title>Sphingomonas sp. strain CSW-10.</title>
        <authorList>
            <person name="Chen W.-M."/>
        </authorList>
    </citation>
    <scope>NUCLEOTIDE SEQUENCE [LARGE SCALE GENOMIC DNA]</scope>
    <source>
        <strain evidence="6">FSY-8</strain>
    </source>
</reference>
<dbReference type="EMBL" id="JAAAPO010000001">
    <property type="protein sequence ID" value="NBC35234.1"/>
    <property type="molecule type" value="Genomic_DNA"/>
</dbReference>
<keyword evidence="3 4" id="KW-0862">Zinc</keyword>
<evidence type="ECO:0000256" key="4">
    <source>
        <dbReference type="HAMAP-Rule" id="MF_00213"/>
    </source>
</evidence>
<feature type="binding site" evidence="4">
    <location>
        <position position="89"/>
    </location>
    <ligand>
        <name>Zn(2+)</name>
        <dbReference type="ChEBI" id="CHEBI:29105"/>
    </ligand>
</feature>
<evidence type="ECO:0000313" key="6">
    <source>
        <dbReference type="Proteomes" id="UP000753724"/>
    </source>
</evidence>
<keyword evidence="6" id="KW-1185">Reference proteome</keyword>
<feature type="binding site" evidence="4">
    <location>
        <position position="73"/>
    </location>
    <ligand>
        <name>Zn(2+)</name>
        <dbReference type="ChEBI" id="CHEBI:29105"/>
    </ligand>
</feature>
<dbReference type="HAMAP" id="MF_00213">
    <property type="entry name" value="HypA_HybF"/>
    <property type="match status" value="1"/>
</dbReference>
<dbReference type="PIRSF" id="PIRSF004761">
    <property type="entry name" value="Hydrgn_mat_HypA"/>
    <property type="match status" value="1"/>
</dbReference>